<evidence type="ECO:0000259" key="1">
    <source>
        <dbReference type="SMART" id="SM00954"/>
    </source>
</evidence>
<dbReference type="AlphaFoldDB" id="A0A840US30"/>
<comment type="caution">
    <text evidence="2">The sequence shown here is derived from an EMBL/GenBank/DDBJ whole genome shotgun (WGS) entry which is preliminary data.</text>
</comment>
<dbReference type="Gene3D" id="3.30.460.10">
    <property type="entry name" value="Beta Polymerase, domain 2"/>
    <property type="match status" value="1"/>
</dbReference>
<gene>
    <name evidence="2" type="ORF">HNQ81_002774</name>
</gene>
<keyword evidence="3" id="KW-1185">Reference proteome</keyword>
<dbReference type="PANTHER" id="PTHR41773">
    <property type="entry name" value="GTP PYROPHOSPHATASE-RELATED"/>
    <property type="match status" value="1"/>
</dbReference>
<dbReference type="CDD" id="cd05399">
    <property type="entry name" value="NT_Rel-Spo_like"/>
    <property type="match status" value="1"/>
</dbReference>
<dbReference type="RefSeq" id="WP_183351843.1">
    <property type="nucleotide sequence ID" value="NZ_JACHEO010000018.1"/>
</dbReference>
<dbReference type="PANTHER" id="PTHR41773:SF1">
    <property type="entry name" value="RELA_SPOT DOMAIN-CONTAINING PROTEIN"/>
    <property type="match status" value="1"/>
</dbReference>
<dbReference type="GO" id="GO:0015969">
    <property type="term" value="P:guanosine tetraphosphate metabolic process"/>
    <property type="evidence" value="ECO:0007669"/>
    <property type="project" value="InterPro"/>
</dbReference>
<dbReference type="Pfam" id="PF04607">
    <property type="entry name" value="RelA_SpoT"/>
    <property type="match status" value="1"/>
</dbReference>
<dbReference type="Proteomes" id="UP000539642">
    <property type="component" value="Unassembled WGS sequence"/>
</dbReference>
<organism evidence="2 3">
    <name type="scientific">Desulfoprunum benzoelyticum</name>
    <dbReference type="NCBI Taxonomy" id="1506996"/>
    <lineage>
        <taxon>Bacteria</taxon>
        <taxon>Pseudomonadati</taxon>
        <taxon>Thermodesulfobacteriota</taxon>
        <taxon>Desulfobulbia</taxon>
        <taxon>Desulfobulbales</taxon>
        <taxon>Desulfobulbaceae</taxon>
        <taxon>Desulfoprunum</taxon>
    </lineage>
</organism>
<feature type="domain" description="RelA/SpoT" evidence="1">
    <location>
        <begin position="47"/>
        <end position="198"/>
    </location>
</feature>
<sequence length="379" mass="43043">MKKHRKEAILLSFLKEKEKYKRLAEFIVDLIQDDPSAPEESLHTVIYRIKDESRLIEKIDMLNSRVASDKEIITEKNYQAAIPDLLGVRIICLRLSDVGKIEGYLNLLAKEKIIRFIKGPEQKNTFVLPLDLGELIPEGTDLRYTGYSSIHYRMQVGENAGAPPDLVNLQFELQLRTILEEAWSEIDHKYRYMRSRSGIQLPEHIHTGFYNLSAFLQVAALQAEYLCSSAEAFNRVRTPASEDKQPARRGDAPAAPSLAGEELAGIDAASTIAADLQEILGVEVTPRTIMYIDKRLGELKVEETEGKSLQQLFGKRRLAEFRAVFQEIFTAKPFASASNLSIDVINALNFAIACELEGKRVAREGLRVVLRWRKDRQRR</sequence>
<accession>A0A840US30</accession>
<dbReference type="GO" id="GO:0016740">
    <property type="term" value="F:transferase activity"/>
    <property type="evidence" value="ECO:0007669"/>
    <property type="project" value="UniProtKB-KW"/>
</dbReference>
<dbReference type="SUPFAM" id="SSF81301">
    <property type="entry name" value="Nucleotidyltransferase"/>
    <property type="match status" value="1"/>
</dbReference>
<dbReference type="EMBL" id="JACHEO010000018">
    <property type="protein sequence ID" value="MBB5349027.1"/>
    <property type="molecule type" value="Genomic_DNA"/>
</dbReference>
<evidence type="ECO:0000313" key="2">
    <source>
        <dbReference type="EMBL" id="MBB5349027.1"/>
    </source>
</evidence>
<dbReference type="SMART" id="SM00954">
    <property type="entry name" value="RelA_SpoT"/>
    <property type="match status" value="1"/>
</dbReference>
<proteinExistence type="predicted"/>
<keyword evidence="2" id="KW-0808">Transferase</keyword>
<dbReference type="InterPro" id="IPR043519">
    <property type="entry name" value="NT_sf"/>
</dbReference>
<dbReference type="InterPro" id="IPR007685">
    <property type="entry name" value="RelA_SpoT"/>
</dbReference>
<protein>
    <submittedName>
        <fullName evidence="2">PpGpp synthetase/RelA/SpoT-type nucleotidyltransferase</fullName>
    </submittedName>
</protein>
<reference evidence="2 3" key="1">
    <citation type="submission" date="2020-08" db="EMBL/GenBank/DDBJ databases">
        <title>Genomic Encyclopedia of Type Strains, Phase IV (KMG-IV): sequencing the most valuable type-strain genomes for metagenomic binning, comparative biology and taxonomic classification.</title>
        <authorList>
            <person name="Goeker M."/>
        </authorList>
    </citation>
    <scope>NUCLEOTIDE SEQUENCE [LARGE SCALE GENOMIC DNA]</scope>
    <source>
        <strain evidence="2 3">DSM 28570</strain>
    </source>
</reference>
<evidence type="ECO:0000313" key="3">
    <source>
        <dbReference type="Proteomes" id="UP000539642"/>
    </source>
</evidence>
<name>A0A840US30_9BACT</name>